<dbReference type="GeneID" id="13440450"/>
<feature type="compositionally biased region" description="Basic and acidic residues" evidence="2">
    <location>
        <begin position="836"/>
        <end position="866"/>
    </location>
</feature>
<feature type="coiled-coil region" evidence="1">
    <location>
        <begin position="670"/>
        <end position="754"/>
    </location>
</feature>
<feature type="region of interest" description="Disordered" evidence="2">
    <location>
        <begin position="272"/>
        <end position="323"/>
    </location>
</feature>
<evidence type="ECO:0000256" key="1">
    <source>
        <dbReference type="SAM" id="Coils"/>
    </source>
</evidence>
<reference evidence="3" key="2">
    <citation type="submission" date="2011-03" db="EMBL/GenBank/DDBJ databases">
        <title>Comparative genomics and transcriptomics of Neospora caninum and Toxoplasma gondii.</title>
        <authorList>
            <person name="Reid A.J."/>
            <person name="Sohal A."/>
            <person name="Harris D."/>
            <person name="Quail M."/>
            <person name="Sanders M."/>
            <person name="Berriman M."/>
            <person name="Wastling J.M."/>
            <person name="Pain A."/>
        </authorList>
    </citation>
    <scope>NUCLEOTIDE SEQUENCE</scope>
    <source>
        <strain evidence="3">Liverpool</strain>
    </source>
</reference>
<dbReference type="InParanoid" id="F0VCT5"/>
<dbReference type="Proteomes" id="UP000007494">
    <property type="component" value="Chromosome V"/>
</dbReference>
<dbReference type="OMA" id="PWYHAIY"/>
<feature type="region of interest" description="Disordered" evidence="2">
    <location>
        <begin position="758"/>
        <end position="867"/>
    </location>
</feature>
<evidence type="ECO:0000313" key="3">
    <source>
        <dbReference type="EMBL" id="CBZ51450.1"/>
    </source>
</evidence>
<feature type="compositionally biased region" description="Pro residues" evidence="2">
    <location>
        <begin position="369"/>
        <end position="381"/>
    </location>
</feature>
<dbReference type="OrthoDB" id="332221at2759"/>
<feature type="compositionally biased region" description="Basic and acidic residues" evidence="2">
    <location>
        <begin position="794"/>
        <end position="809"/>
    </location>
</feature>
<sequence length="1180" mass="130737">MFTRRNKRNEASYRGERLAALSPRLSLSPARAASPRGTPADEKQVSAAPVLEEGEAGDAGAAARETARVGDRAEDWGARRGHSRDEQLDGDREAHEEEWTDARRKGHFGEGGRRVDGTGGVCQAPAAEPVKCTLPSEQTPRLSEVGSAEKEEEAARVPLACLSCVATCAAVPPSPALVHACLYAAATPSRSVPEKVSIAPPYQLLPRARPRRDASRVRRFDSLLLDAPLERRAVSAGERGPRSSRYRASEEGTRILSKDAFRVVTHSPLMSARGRHPEWEPRGRRKAAEAGGSGETELGLFPAVRRGEEGSGEGLEAWGDGRLAGRQGRSLPAGRGCFSGAFLTPVRPNGKREEAQRSGGLVCFDRPSEPPFSPSKVRPCPPPSSFPFSRDFAADAAAALSSPRGQSGKQKTVCFVERETGSFYPFSSGARQREEARRRRDEQLTKALSRWIGPAAGRQEGLDDAAKYTFPAFVFSRTGQDLSPSSRRRQIVSAFYAQKERSNARRWRSLSAGGYRGGRVRESSSATRRHEDGKLRSTSRLSVAGDPELTSDLSLVPGLWGWPWYHAIYGQLDPRLGAQRDLLLLREQRRNLSRGVQKIVPALSEWRESVAAERESLENLERTRDALEARTRQKLAIIEEEIGSERHKATALRSLLNEVKEENASLHALLPEREERIQKLQEALQGQAKEQSEREEAFLGEKKGLELQLLEKEERLRQQDARTREQAALIASLAEQAEGRLERLTTLQKELLQVRAEKTDKRAAGGGDLQVPSHRETLSEAGTGRRVLTVRGAKLRDSSPEQATDEKAGRRLSRLSGRRTLTLAPPRNAKAASALDARDGNTAKTEAPSRQKGEQERLETRDRSEDDAVSNIMRRRLRQSLLESISRQSRDLEELLHDPVLDRVVSLSKLEAPSRGKSPASPAAYHRGVGSLLGPDPAETDVGRLVSAAYLSSYKTAKERLPGLVPDLPEDVLRAPKKGFAESPRRYSRQEEGKSSDRWRARRRLLLSSRAAEAFERPRRMDDPDVRTIPSALFFGRREGRETREASERGRSGAGDRRSRAETKELTREEIIQRAFGKAALPQPFASVRSASPSRECPEHEQRQSTDERKTDRGSERREEEDSEPLNELHKMRRAKAAALLLHLKLGVAATQADLAALKSTVQRQRDVLSDSHRAYIPPR</sequence>
<feature type="region of interest" description="Disordered" evidence="2">
    <location>
        <begin position="342"/>
        <end position="381"/>
    </location>
</feature>
<feature type="region of interest" description="Disordered" evidence="2">
    <location>
        <begin position="1018"/>
        <end position="1068"/>
    </location>
</feature>
<gene>
    <name evidence="4" type="ORF">BN1204_012480</name>
    <name evidence="3" type="ORF">NCLIV_012480</name>
</gene>
<feature type="region of interest" description="Disordered" evidence="2">
    <location>
        <begin position="975"/>
        <end position="999"/>
    </location>
</feature>
<dbReference type="RefSeq" id="XP_003881483.1">
    <property type="nucleotide sequence ID" value="XM_003881434.1"/>
</dbReference>
<name>F0VCT5_NEOCL</name>
<feature type="compositionally biased region" description="Basic and acidic residues" evidence="2">
    <location>
        <begin position="275"/>
        <end position="288"/>
    </location>
</feature>
<feature type="compositionally biased region" description="Basic and acidic residues" evidence="2">
    <location>
        <begin position="1036"/>
        <end position="1068"/>
    </location>
</feature>
<dbReference type="eggNOG" id="ENOG502QZK6">
    <property type="taxonomic scope" value="Eukaryota"/>
</dbReference>
<feature type="region of interest" description="Disordered" evidence="2">
    <location>
        <begin position="1082"/>
        <end position="1130"/>
    </location>
</feature>
<dbReference type="EMBL" id="LN714479">
    <property type="protein sequence ID" value="CEL65399.1"/>
    <property type="molecule type" value="Genomic_DNA"/>
</dbReference>
<feature type="region of interest" description="Disordered" evidence="2">
    <location>
        <begin position="1"/>
        <end position="100"/>
    </location>
</feature>
<feature type="region of interest" description="Disordered" evidence="2">
    <location>
        <begin position="515"/>
        <end position="539"/>
    </location>
</feature>
<feature type="compositionally biased region" description="Basic and acidic residues" evidence="2">
    <location>
        <begin position="1096"/>
        <end position="1120"/>
    </location>
</feature>
<reference evidence="5" key="3">
    <citation type="journal article" date="2012" name="PLoS Pathog.">
        <title>Comparative genomics of the apicomplexan parasites Toxoplasma gondii and Neospora caninum: Coccidia differing in host range and transmission strategy.</title>
        <authorList>
            <person name="Reid A.J."/>
            <person name="Vermont S.J."/>
            <person name="Cotton J.A."/>
            <person name="Harris D."/>
            <person name="Hill-Cawthorne G.A."/>
            <person name="Konen-Waisman S."/>
            <person name="Latham S.M."/>
            <person name="Mourier T."/>
            <person name="Norton R."/>
            <person name="Quail M.A."/>
            <person name="Sanders M."/>
            <person name="Shanmugam D."/>
            <person name="Sohal A."/>
            <person name="Wasmuth J.D."/>
            <person name="Brunk B."/>
            <person name="Grigg M.E."/>
            <person name="Howard J.C."/>
            <person name="Parkinson J."/>
            <person name="Roos D.S."/>
            <person name="Trees A.J."/>
            <person name="Berriman M."/>
            <person name="Pain A."/>
            <person name="Wastling J.M."/>
        </authorList>
    </citation>
    <scope>NUCLEOTIDE SEQUENCE [LARGE SCALE GENOMIC DNA]</scope>
    <source>
        <strain evidence="5">Liverpool</strain>
    </source>
</reference>
<dbReference type="EMBL" id="FR823386">
    <property type="protein sequence ID" value="CBZ51450.1"/>
    <property type="molecule type" value="Genomic_DNA"/>
</dbReference>
<feature type="coiled-coil region" evidence="1">
    <location>
        <begin position="603"/>
        <end position="637"/>
    </location>
</feature>
<dbReference type="VEuPathDB" id="ToxoDB:NCLIV_012480"/>
<evidence type="ECO:0000256" key="2">
    <source>
        <dbReference type="SAM" id="MobiDB-lite"/>
    </source>
</evidence>
<feature type="compositionally biased region" description="Basic and acidic residues" evidence="2">
    <location>
        <begin position="65"/>
        <end position="100"/>
    </location>
</feature>
<keyword evidence="1" id="KW-0175">Coiled coil</keyword>
<keyword evidence="5" id="KW-1185">Reference proteome</keyword>
<organism evidence="3 5">
    <name type="scientific">Neospora caninum (strain Liverpool)</name>
    <dbReference type="NCBI Taxonomy" id="572307"/>
    <lineage>
        <taxon>Eukaryota</taxon>
        <taxon>Sar</taxon>
        <taxon>Alveolata</taxon>
        <taxon>Apicomplexa</taxon>
        <taxon>Conoidasida</taxon>
        <taxon>Coccidia</taxon>
        <taxon>Eucoccidiorida</taxon>
        <taxon>Eimeriorina</taxon>
        <taxon>Sarcocystidae</taxon>
        <taxon>Neospora</taxon>
    </lineage>
</organism>
<evidence type="ECO:0000313" key="4">
    <source>
        <dbReference type="EMBL" id="CEL65399.1"/>
    </source>
</evidence>
<protein>
    <submittedName>
        <fullName evidence="4">200 kDa antigen p200, putative</fullName>
    </submittedName>
    <submittedName>
        <fullName evidence="3">Putative 200 kDa antigen p200</fullName>
    </submittedName>
</protein>
<proteinExistence type="predicted"/>
<reference evidence="4" key="4">
    <citation type="journal article" date="2015" name="PLoS ONE">
        <title>Comprehensive Evaluation of Toxoplasma gondii VEG and Neospora caninum LIV Genomes with Tachyzoite Stage Transcriptome and Proteome Defines Novel Transcript Features.</title>
        <authorList>
            <person name="Ramaprasad A."/>
            <person name="Mourier T."/>
            <person name="Naeem R."/>
            <person name="Malas T.B."/>
            <person name="Moussa E."/>
            <person name="Panigrahi A."/>
            <person name="Vermont S.J."/>
            <person name="Otto T.D."/>
            <person name="Wastling J."/>
            <person name="Pain A."/>
        </authorList>
    </citation>
    <scope>NUCLEOTIDE SEQUENCE</scope>
    <source>
        <strain evidence="4">Liverpool</strain>
    </source>
</reference>
<dbReference type="AlphaFoldDB" id="F0VCT5"/>
<evidence type="ECO:0000313" key="5">
    <source>
        <dbReference type="Proteomes" id="UP000007494"/>
    </source>
</evidence>
<accession>F0VCT5</accession>
<reference evidence="3" key="1">
    <citation type="submission" date="2011-02" db="EMBL/GenBank/DDBJ databases">
        <authorList>
            <person name="Aslett M."/>
        </authorList>
    </citation>
    <scope>NUCLEOTIDE SEQUENCE</scope>
    <source>
        <strain evidence="3">Liverpool</strain>
    </source>
</reference>
<feature type="compositionally biased region" description="Low complexity" evidence="2">
    <location>
        <begin position="18"/>
        <end position="36"/>
    </location>
</feature>
<feature type="compositionally biased region" description="Basic and acidic residues" evidence="2">
    <location>
        <begin position="8"/>
        <end position="17"/>
    </location>
</feature>